<proteinExistence type="predicted"/>
<dbReference type="Proteomes" id="UP000005090">
    <property type="component" value="Chromosome"/>
</dbReference>
<dbReference type="SUPFAM" id="SSF50998">
    <property type="entry name" value="Quinoprotein alcohol dehydrogenase-like"/>
    <property type="match status" value="1"/>
</dbReference>
<dbReference type="HOGENOM" id="CLU_1633453_0_0_6"/>
<feature type="chain" id="PRO_5003612346" evidence="1">
    <location>
        <begin position="22"/>
        <end position="162"/>
    </location>
</feature>
<keyword evidence="3" id="KW-1185">Reference proteome</keyword>
<feature type="signal peptide" evidence="1">
    <location>
        <begin position="1"/>
        <end position="21"/>
    </location>
</feature>
<evidence type="ECO:0000313" key="2">
    <source>
        <dbReference type="EMBL" id="EIC30770.1"/>
    </source>
</evidence>
<accession>H8GN56</accession>
<reference evidence="2 3" key="1">
    <citation type="journal article" date="2013" name="Genome Announc.">
        <title>Genome Sequence of the Obligate Gammaproteobacterial Methanotroph Methylomicrobium album Strain BG8.</title>
        <authorList>
            <person name="Kits K.D."/>
            <person name="Kalyuzhnaya M.G."/>
            <person name="Klotz M.G."/>
            <person name="Jetten M.S."/>
            <person name="Op den Camp H.J."/>
            <person name="Vuilleumier S."/>
            <person name="Bringel F."/>
            <person name="Dispirito A.A."/>
            <person name="Murrell J.C."/>
            <person name="Bruce D."/>
            <person name="Cheng J.F."/>
            <person name="Copeland A."/>
            <person name="Goodwin L."/>
            <person name="Hauser L."/>
            <person name="Lajus A."/>
            <person name="Land M.L."/>
            <person name="Lapidus A."/>
            <person name="Lucas S."/>
            <person name="Medigue C."/>
            <person name="Pitluck S."/>
            <person name="Woyke T."/>
            <person name="Zeytun A."/>
            <person name="Stein L.Y."/>
        </authorList>
    </citation>
    <scope>NUCLEOTIDE SEQUENCE [LARGE SCALE GENOMIC DNA]</scope>
    <source>
        <strain evidence="2 3">BG8</strain>
    </source>
</reference>
<keyword evidence="1" id="KW-0732">Signal</keyword>
<evidence type="ECO:0000256" key="1">
    <source>
        <dbReference type="SAM" id="SignalP"/>
    </source>
</evidence>
<protein>
    <submittedName>
        <fullName evidence="2">Uncharacterized protein</fullName>
    </submittedName>
</protein>
<gene>
    <name evidence="2" type="ORF">Metal_3091</name>
</gene>
<dbReference type="eggNOG" id="ENOG5031XSU">
    <property type="taxonomic scope" value="Bacteria"/>
</dbReference>
<evidence type="ECO:0000313" key="3">
    <source>
        <dbReference type="Proteomes" id="UP000005090"/>
    </source>
</evidence>
<dbReference type="EMBL" id="CM001475">
    <property type="protein sequence ID" value="EIC30770.1"/>
    <property type="molecule type" value="Genomic_DNA"/>
</dbReference>
<sequence>MRIVSFMLAALFMCRSLPGEAGVSANQPAPFAPSVFSTESHEVLIMTDASDGRPIRSSSRIRAPEVAPVVHQGIRYEQIKAPSSKGLPPGGYVSATEVATGKRVWLAKVYDTALDSNRETDVQIVFFKSLVLNQGGDALLIEDEKQRKYRVSLVDGAVQSVP</sequence>
<name>H8GN56_METAL</name>
<dbReference type="AlphaFoldDB" id="H8GN56"/>
<organism evidence="2 3">
    <name type="scientific">Methylomicrobium album BG8</name>
    <dbReference type="NCBI Taxonomy" id="686340"/>
    <lineage>
        <taxon>Bacteria</taxon>
        <taxon>Pseudomonadati</taxon>
        <taxon>Pseudomonadota</taxon>
        <taxon>Gammaproteobacteria</taxon>
        <taxon>Methylococcales</taxon>
        <taxon>Methylococcaceae</taxon>
        <taxon>Methylomicrobium</taxon>
    </lineage>
</organism>
<dbReference type="InterPro" id="IPR011047">
    <property type="entry name" value="Quinoprotein_ADH-like_sf"/>
</dbReference>